<dbReference type="SMART" id="SM00028">
    <property type="entry name" value="TPR"/>
    <property type="match status" value="2"/>
</dbReference>
<dbReference type="Pfam" id="PF25000">
    <property type="entry name" value="DUF7779"/>
    <property type="match status" value="1"/>
</dbReference>
<dbReference type="AlphaFoldDB" id="A0A8B6FE74"/>
<proteinExistence type="predicted"/>
<dbReference type="SUPFAM" id="SSF52540">
    <property type="entry name" value="P-loop containing nucleoside triphosphate hydrolases"/>
    <property type="match status" value="1"/>
</dbReference>
<keyword evidence="1" id="KW-0802">TPR repeat</keyword>
<evidence type="ECO:0000313" key="4">
    <source>
        <dbReference type="EMBL" id="VDI48370.1"/>
    </source>
</evidence>
<evidence type="ECO:0000259" key="2">
    <source>
        <dbReference type="Pfam" id="PF00931"/>
    </source>
</evidence>
<dbReference type="EMBL" id="UYJE01006721">
    <property type="protein sequence ID" value="VDI48370.1"/>
    <property type="molecule type" value="Genomic_DNA"/>
</dbReference>
<dbReference type="Gene3D" id="3.40.50.300">
    <property type="entry name" value="P-loop containing nucleotide triphosphate hydrolases"/>
    <property type="match status" value="1"/>
</dbReference>
<feature type="repeat" description="TPR" evidence="1">
    <location>
        <begin position="912"/>
        <end position="945"/>
    </location>
</feature>
<dbReference type="InterPro" id="IPR011990">
    <property type="entry name" value="TPR-like_helical_dom_sf"/>
</dbReference>
<gene>
    <name evidence="4" type="ORF">MGAL_10B058025</name>
</gene>
<dbReference type="SUPFAM" id="SSF48452">
    <property type="entry name" value="TPR-like"/>
    <property type="match status" value="1"/>
</dbReference>
<sequence length="1111" mass="126345">MAGYIALNTPHVDVSLDLESIVVEIATKTKPQAFKPDLEDNQKRWLVVGICLHSVVSPALRQYVASSMKKMYKRLKQSHKIDVQKYPNILQKYPVARLLNYEAINNNRNILFRGKKDYPNYDYKIQNAVDLSKLFLNSQMAQYAGFDETCDSSVLLNIIMHSDVTSIVSNLADKLRSNVRNPWAHCNFDEWCSVKYLSSLQLMQQLIRNLKLSSEVTILADLTRWEVNGLHFLQGTTLGLEIIEEISHEVSSLAKYVLKIKKDATSAFGVVHSTLEMISNEIKETCKRVDQSDHTIEIIKSDVETLKIQAKQTIKIHDELYSFAQTEISAVKNDIKEIQKDIEDIKTYTFHHRPPGKVFFYPPDRVPVFVGRVDQLSLLKNKFIGSKFNQHTYVLCGLGGCGKTSLSTEFAWSFHHCYPGGVFWISAESIESLEDTITTLAVDLNLIGGNSKETLKKTLSWLSRLTKRWLLIIDNADTTLISGQIKELLLGSWKRNTNGHIIVTTRREPTEAAESLRVKIDDCIHLQTLSNDEGVQFIIKRTERYVQHETEKDSIFKLVDDLGGLPLALEQAAAHIKVLECSFSDYLARFEKKRLKLLTKTASTSFETNKERLTVLTTWLLNMDYIRKQSEEEGLGISAVLIMNVASFFFADDIPIELFNNGEPNIEVLDAHETLSDPVGVKQVVEILTRFSLFQRCRTNSLSVHRLVQEIIRNNICINKRQQVIQSAIRMVNKALLNTSTPMIAINENKENKHVVRGKLYLWNKLAANANALKSYLGASKDSDSYVGLDMIRIMQTAAIFNSLHQRQDVALDDQNQMLNIMASLELDENTYRSITAIKIPLLEWDLVCIQNSIATVLQENETQDQNTPSVPLSPERLRLMGNNAFEKGSYEDALQCYSEALRACPTNKCDNRILLNRSLVYLKLSDYSKALQDANACIEIDPYNWKGHMWKSYAIAELINAREFMEEMEGSGLGSACIAAQLNEECLLRYKMKIHYPIISYIMVDNQLPLSKYIKCIENRPGTTYMLKKGHYIFDELVATTKSCQIIGVEVGVEIDIGPGICICKLPESAFAIEFEHEPVITLHFENISFITKYGQFTIKENSVATFYRC</sequence>
<feature type="repeat" description="TPR" evidence="1">
    <location>
        <begin position="875"/>
        <end position="908"/>
    </location>
</feature>
<dbReference type="Pfam" id="PF13181">
    <property type="entry name" value="TPR_8"/>
    <property type="match status" value="1"/>
</dbReference>
<evidence type="ECO:0000313" key="5">
    <source>
        <dbReference type="Proteomes" id="UP000596742"/>
    </source>
</evidence>
<dbReference type="Proteomes" id="UP000596742">
    <property type="component" value="Unassembled WGS sequence"/>
</dbReference>
<dbReference type="InterPro" id="IPR027417">
    <property type="entry name" value="P-loop_NTPase"/>
</dbReference>
<dbReference type="PROSITE" id="PS50005">
    <property type="entry name" value="TPR"/>
    <property type="match status" value="2"/>
</dbReference>
<evidence type="ECO:0008006" key="6">
    <source>
        <dbReference type="Google" id="ProtNLM"/>
    </source>
</evidence>
<dbReference type="InterPro" id="IPR056681">
    <property type="entry name" value="DUF7779"/>
</dbReference>
<feature type="domain" description="NB-ARC" evidence="2">
    <location>
        <begin position="392"/>
        <end position="538"/>
    </location>
</feature>
<dbReference type="Pfam" id="PF00931">
    <property type="entry name" value="NB-ARC"/>
    <property type="match status" value="1"/>
</dbReference>
<name>A0A8B6FE74_MYTGA</name>
<dbReference type="Gene3D" id="1.25.40.10">
    <property type="entry name" value="Tetratricopeptide repeat domain"/>
    <property type="match status" value="1"/>
</dbReference>
<dbReference type="PANTHER" id="PTHR47691:SF3">
    <property type="entry name" value="HTH-TYPE TRANSCRIPTIONAL REGULATOR RV0890C-RELATED"/>
    <property type="match status" value="1"/>
</dbReference>
<reference evidence="4" key="1">
    <citation type="submission" date="2018-11" db="EMBL/GenBank/DDBJ databases">
        <authorList>
            <person name="Alioto T."/>
            <person name="Alioto T."/>
        </authorList>
    </citation>
    <scope>NUCLEOTIDE SEQUENCE</scope>
</reference>
<keyword evidence="5" id="KW-1185">Reference proteome</keyword>
<dbReference type="InterPro" id="IPR002182">
    <property type="entry name" value="NB-ARC"/>
</dbReference>
<dbReference type="GO" id="GO:0043531">
    <property type="term" value="F:ADP binding"/>
    <property type="evidence" value="ECO:0007669"/>
    <property type="project" value="InterPro"/>
</dbReference>
<evidence type="ECO:0000259" key="3">
    <source>
        <dbReference type="Pfam" id="PF25000"/>
    </source>
</evidence>
<dbReference type="PANTHER" id="PTHR47691">
    <property type="entry name" value="REGULATOR-RELATED"/>
    <property type="match status" value="1"/>
</dbReference>
<evidence type="ECO:0000256" key="1">
    <source>
        <dbReference type="PROSITE-ProRule" id="PRU00339"/>
    </source>
</evidence>
<accession>A0A8B6FE74</accession>
<feature type="domain" description="DUF7779" evidence="3">
    <location>
        <begin position="638"/>
        <end position="716"/>
    </location>
</feature>
<organism evidence="4 5">
    <name type="scientific">Mytilus galloprovincialis</name>
    <name type="common">Mediterranean mussel</name>
    <dbReference type="NCBI Taxonomy" id="29158"/>
    <lineage>
        <taxon>Eukaryota</taxon>
        <taxon>Metazoa</taxon>
        <taxon>Spiralia</taxon>
        <taxon>Lophotrochozoa</taxon>
        <taxon>Mollusca</taxon>
        <taxon>Bivalvia</taxon>
        <taxon>Autobranchia</taxon>
        <taxon>Pteriomorphia</taxon>
        <taxon>Mytilida</taxon>
        <taxon>Mytiloidea</taxon>
        <taxon>Mytilidae</taxon>
        <taxon>Mytilinae</taxon>
        <taxon>Mytilus</taxon>
    </lineage>
</organism>
<dbReference type="InterPro" id="IPR019734">
    <property type="entry name" value="TPR_rpt"/>
</dbReference>
<protein>
    <recommendedName>
        <fullName evidence="6">NB-ARC domain-containing protein</fullName>
    </recommendedName>
</protein>
<dbReference type="OrthoDB" id="6136658at2759"/>
<comment type="caution">
    <text evidence="4">The sequence shown here is derived from an EMBL/GenBank/DDBJ whole genome shotgun (WGS) entry which is preliminary data.</text>
</comment>